<dbReference type="EMBL" id="CP015600">
    <property type="protein sequence ID" value="ANF84129.1"/>
    <property type="molecule type" value="Genomic_DNA"/>
</dbReference>
<evidence type="ECO:0000256" key="5">
    <source>
        <dbReference type="ARBA" id="ARBA00022989"/>
    </source>
</evidence>
<dbReference type="GO" id="GO:0007165">
    <property type="term" value="P:signal transduction"/>
    <property type="evidence" value="ECO:0007669"/>
    <property type="project" value="UniProtKB-KW"/>
</dbReference>
<dbReference type="InterPro" id="IPR000700">
    <property type="entry name" value="PAS-assoc_C"/>
</dbReference>
<keyword evidence="2" id="KW-1003">Cell membrane</keyword>
<dbReference type="GO" id="GO:0005886">
    <property type="term" value="C:plasma membrane"/>
    <property type="evidence" value="ECO:0007669"/>
    <property type="project" value="UniProtKB-SubCell"/>
</dbReference>
<keyword evidence="6" id="KW-0472">Membrane</keyword>
<dbReference type="NCBIfam" id="TIGR00229">
    <property type="entry name" value="sensory_box"/>
    <property type="match status" value="2"/>
</dbReference>
<dbReference type="Pfam" id="PF08447">
    <property type="entry name" value="PAS_3"/>
    <property type="match status" value="1"/>
</dbReference>
<comment type="subcellular location">
    <subcellularLocation>
        <location evidence="1">Cell membrane</location>
    </subcellularLocation>
</comment>
<evidence type="ECO:0000313" key="12">
    <source>
        <dbReference type="EMBL" id="ANF84129.1"/>
    </source>
</evidence>
<evidence type="ECO:0000256" key="1">
    <source>
        <dbReference type="ARBA" id="ARBA00004236"/>
    </source>
</evidence>
<evidence type="ECO:0000256" key="2">
    <source>
        <dbReference type="ARBA" id="ARBA00022475"/>
    </source>
</evidence>
<keyword evidence="7 8" id="KW-0807">Transducer</keyword>
<feature type="domain" description="PAC" evidence="11">
    <location>
        <begin position="92"/>
        <end position="144"/>
    </location>
</feature>
<feature type="coiled-coil region" evidence="9">
    <location>
        <begin position="3"/>
        <end position="30"/>
    </location>
</feature>
<sequence length="438" mass="48304">MFNTRLKQELSALREELSSLQQVKESLESEMLCLTLDAEGRVEWANANFLQELAYQATNILGRHIDDLVPAHVRQDEFQLRFKNALVRGEHFAGTVRLMRGNGKEAWLRSILQPVRSSDGRIKHFSIYSSDLTRTIEASREHENLITALVRSTAVIEFDLGGHVLTANDRFLSGMGYSLAQIQGKHHRMFCEPQEYNSAEYQNFWKRLNAGEFVAARFKRVDSHGRVVWLEATYNPVLDANDRLYKVVKFATVITDQVSQEQAVAEAANIAYSTSLQTDNSAQRGTTVVTQAVDVMRDLAKHMQQAGDGIEALNAQSQVIGSIVKTISGIAEQTNLLALNAAIEAARAGEQGRGFAVVADEVRQLASRTSKATEEIVGVVRQNQDMARDAVSLMTEGRLQAEQGLALAAEAGTVIVEIQDGAQKVVSAVGQFANQLSS</sequence>
<feature type="domain" description="PAC" evidence="11">
    <location>
        <begin position="214"/>
        <end position="266"/>
    </location>
</feature>
<evidence type="ECO:0000256" key="9">
    <source>
        <dbReference type="SAM" id="Coils"/>
    </source>
</evidence>
<dbReference type="InterPro" id="IPR001610">
    <property type="entry name" value="PAC"/>
</dbReference>
<protein>
    <submittedName>
        <fullName evidence="12">Chemotaxis protein</fullName>
    </submittedName>
</protein>
<keyword evidence="4" id="KW-0812">Transmembrane</keyword>
<dbReference type="InterPro" id="IPR013655">
    <property type="entry name" value="PAS_fold_3"/>
</dbReference>
<evidence type="ECO:0000259" key="10">
    <source>
        <dbReference type="PROSITE" id="PS50111"/>
    </source>
</evidence>
<keyword evidence="5" id="KW-1133">Transmembrane helix</keyword>
<dbReference type="KEGG" id="panr:A7J50_0685"/>
<reference evidence="12 13" key="1">
    <citation type="submission" date="2016-05" db="EMBL/GenBank/DDBJ databases">
        <title>Complete genome sequence of Pseudomonas antarctica PAMC 27494.</title>
        <authorList>
            <person name="Lee J."/>
        </authorList>
    </citation>
    <scope>NUCLEOTIDE SEQUENCE [LARGE SCALE GENOMIC DNA]</scope>
    <source>
        <strain evidence="12 13">PAMC 27494</strain>
    </source>
</reference>
<name>A0A172YWH1_9PSED</name>
<proteinExistence type="predicted"/>
<dbReference type="Pfam" id="PF00015">
    <property type="entry name" value="MCPsignal"/>
    <property type="match status" value="1"/>
</dbReference>
<evidence type="ECO:0000313" key="13">
    <source>
        <dbReference type="Proteomes" id="UP000077829"/>
    </source>
</evidence>
<dbReference type="PATRIC" id="fig|219572.3.peg.700"/>
<evidence type="ECO:0000256" key="4">
    <source>
        <dbReference type="ARBA" id="ARBA00022692"/>
    </source>
</evidence>
<dbReference type="PROSITE" id="PS50113">
    <property type="entry name" value="PAC"/>
    <property type="match status" value="2"/>
</dbReference>
<dbReference type="SMART" id="SM00091">
    <property type="entry name" value="PAS"/>
    <property type="match status" value="2"/>
</dbReference>
<dbReference type="SUPFAM" id="SSF55785">
    <property type="entry name" value="PYP-like sensor domain (PAS domain)"/>
    <property type="match status" value="2"/>
</dbReference>
<dbReference type="Pfam" id="PF13426">
    <property type="entry name" value="PAS_9"/>
    <property type="match status" value="1"/>
</dbReference>
<dbReference type="SMART" id="SM00283">
    <property type="entry name" value="MA"/>
    <property type="match status" value="1"/>
</dbReference>
<dbReference type="PANTHER" id="PTHR32089">
    <property type="entry name" value="METHYL-ACCEPTING CHEMOTAXIS PROTEIN MCPB"/>
    <property type="match status" value="1"/>
</dbReference>
<feature type="domain" description="Methyl-accepting transducer" evidence="10">
    <location>
        <begin position="240"/>
        <end position="438"/>
    </location>
</feature>
<organism evidence="12 13">
    <name type="scientific">Pseudomonas antarctica</name>
    <dbReference type="NCBI Taxonomy" id="219572"/>
    <lineage>
        <taxon>Bacteria</taxon>
        <taxon>Pseudomonadati</taxon>
        <taxon>Pseudomonadota</taxon>
        <taxon>Gammaproteobacteria</taxon>
        <taxon>Pseudomonadales</taxon>
        <taxon>Pseudomonadaceae</taxon>
        <taxon>Pseudomonas</taxon>
    </lineage>
</organism>
<dbReference type="SMART" id="SM00086">
    <property type="entry name" value="PAC"/>
    <property type="match status" value="2"/>
</dbReference>
<dbReference type="SUPFAM" id="SSF58104">
    <property type="entry name" value="Methyl-accepting chemotaxis protein (MCP) signaling domain"/>
    <property type="match status" value="1"/>
</dbReference>
<evidence type="ECO:0000256" key="6">
    <source>
        <dbReference type="ARBA" id="ARBA00023136"/>
    </source>
</evidence>
<dbReference type="Gene3D" id="1.10.287.950">
    <property type="entry name" value="Methyl-accepting chemotaxis protein"/>
    <property type="match status" value="1"/>
</dbReference>
<dbReference type="InterPro" id="IPR035965">
    <property type="entry name" value="PAS-like_dom_sf"/>
</dbReference>
<evidence type="ECO:0000256" key="8">
    <source>
        <dbReference type="PROSITE-ProRule" id="PRU00284"/>
    </source>
</evidence>
<dbReference type="PANTHER" id="PTHR32089:SF112">
    <property type="entry name" value="LYSOZYME-LIKE PROTEIN-RELATED"/>
    <property type="match status" value="1"/>
</dbReference>
<keyword evidence="9" id="KW-0175">Coiled coil</keyword>
<dbReference type="CDD" id="cd00130">
    <property type="entry name" value="PAS"/>
    <property type="match status" value="2"/>
</dbReference>
<dbReference type="Gene3D" id="3.30.450.20">
    <property type="entry name" value="PAS domain"/>
    <property type="match status" value="2"/>
</dbReference>
<accession>A0A172YWH1</accession>
<dbReference type="PROSITE" id="PS50111">
    <property type="entry name" value="CHEMOTAXIS_TRANSDUC_2"/>
    <property type="match status" value="1"/>
</dbReference>
<gene>
    <name evidence="12" type="ORF">A7J50_0685</name>
</gene>
<evidence type="ECO:0000256" key="3">
    <source>
        <dbReference type="ARBA" id="ARBA00022481"/>
    </source>
</evidence>
<evidence type="ECO:0000259" key="11">
    <source>
        <dbReference type="PROSITE" id="PS50113"/>
    </source>
</evidence>
<keyword evidence="3" id="KW-0488">Methylation</keyword>
<evidence type="ECO:0000256" key="7">
    <source>
        <dbReference type="ARBA" id="ARBA00023224"/>
    </source>
</evidence>
<dbReference type="InterPro" id="IPR000014">
    <property type="entry name" value="PAS"/>
</dbReference>
<dbReference type="GO" id="GO:0006935">
    <property type="term" value="P:chemotaxis"/>
    <property type="evidence" value="ECO:0007669"/>
    <property type="project" value="UniProtKB-ARBA"/>
</dbReference>
<dbReference type="STRING" id="219572.A7J50_0685"/>
<dbReference type="AlphaFoldDB" id="A0A172YWH1"/>
<dbReference type="Proteomes" id="UP000077829">
    <property type="component" value="Chromosome"/>
</dbReference>
<dbReference type="InterPro" id="IPR004089">
    <property type="entry name" value="MCPsignal_dom"/>
</dbReference>